<organism evidence="6 7">
    <name type="scientific">Tessaracoccus flavescens</name>
    <dbReference type="NCBI Taxonomy" id="399497"/>
    <lineage>
        <taxon>Bacteria</taxon>
        <taxon>Bacillati</taxon>
        <taxon>Actinomycetota</taxon>
        <taxon>Actinomycetes</taxon>
        <taxon>Propionibacteriales</taxon>
        <taxon>Propionibacteriaceae</taxon>
        <taxon>Tessaracoccus</taxon>
    </lineage>
</organism>
<keyword evidence="1" id="KW-0547">Nucleotide-binding</keyword>
<dbReference type="SUPFAM" id="SSF160467">
    <property type="entry name" value="PH0987 N-terminal domain-like"/>
    <property type="match status" value="1"/>
</dbReference>
<dbReference type="KEGG" id="tfa:BW733_12975"/>
<dbReference type="InterPro" id="IPR003833">
    <property type="entry name" value="CT_C_D"/>
</dbReference>
<protein>
    <recommendedName>
        <fullName evidence="8">Allophanate hydrolase</fullName>
    </recommendedName>
</protein>
<proteinExistence type="predicted"/>
<keyword evidence="3" id="KW-0067">ATP-binding</keyword>
<evidence type="ECO:0000313" key="7">
    <source>
        <dbReference type="Proteomes" id="UP000188235"/>
    </source>
</evidence>
<dbReference type="Proteomes" id="UP000188235">
    <property type="component" value="Chromosome"/>
</dbReference>
<dbReference type="InterPro" id="IPR010016">
    <property type="entry name" value="PxpB"/>
</dbReference>
<dbReference type="SMART" id="SM00797">
    <property type="entry name" value="AHS2"/>
    <property type="match status" value="1"/>
</dbReference>
<dbReference type="EMBL" id="CP019607">
    <property type="protein sequence ID" value="AQP51593.1"/>
    <property type="molecule type" value="Genomic_DNA"/>
</dbReference>
<dbReference type="SMART" id="SM00796">
    <property type="entry name" value="AHS1"/>
    <property type="match status" value="1"/>
</dbReference>
<dbReference type="Gene3D" id="2.40.100.10">
    <property type="entry name" value="Cyclophilin-like"/>
    <property type="match status" value="2"/>
</dbReference>
<sequence length="514" mass="52943">MRLLPCGERALLIEVASLDEVLALETSLRGLAEAGRGAWGEVVDVVPAARTVLVTGPPADLLRRLVEAALGSSELSSVASPPVREVVIPVRYDGPDLEDVADLTGLTVDQVVAAHTGTPWRVAFGGFAPGFAYLVGGDPRLRVPRRGSPRTRVPAGSVGLADEFSGVYPTSSPGGWQVIGESDVALFDPSARKPALLTPGTRVRFEATDAPPTAISRGVPAAQTTSARALLVEETLLPILIEDEGRPGLAAVGVGASGAANLGAYRLGARLVGNRDGEAALELAMGRADLIAVGDLTLALTGSPCLVTVDGRAVSAGIAFTAPDGARIRIGAPADGLRSYLSVRGGIDVPEVLGSRSRDTLGSLGPEPAVAGARLPVAEASGPWLPVIDWTPLSVEPVDLVELRYLPGPRDDWVEGMDGSEWSVGSAVDRIGARLTGEPLRRREGELPSEPVVRGAIQVPPSGEPVLFLADHPVTGGYPVAGVLTAQAADSAAQLGPGQRCRLVAVRLRAPTAG</sequence>
<evidence type="ECO:0000256" key="2">
    <source>
        <dbReference type="ARBA" id="ARBA00022801"/>
    </source>
</evidence>
<accession>A0A1Q2CZP0</accession>
<name>A0A1Q2CZP0_9ACTN</name>
<dbReference type="Gene3D" id="3.30.1360.40">
    <property type="match status" value="1"/>
</dbReference>
<dbReference type="Pfam" id="PF02682">
    <property type="entry name" value="CT_C_D"/>
    <property type="match status" value="1"/>
</dbReference>
<dbReference type="InterPro" id="IPR003778">
    <property type="entry name" value="CT_A_B"/>
</dbReference>
<dbReference type="PANTHER" id="PTHR34698:SF2">
    <property type="entry name" value="5-OXOPROLINASE SUBUNIT B"/>
    <property type="match status" value="1"/>
</dbReference>
<evidence type="ECO:0000259" key="4">
    <source>
        <dbReference type="SMART" id="SM00796"/>
    </source>
</evidence>
<evidence type="ECO:0008006" key="8">
    <source>
        <dbReference type="Google" id="ProtNLM"/>
    </source>
</evidence>
<dbReference type="OrthoDB" id="9768696at2"/>
<evidence type="ECO:0000259" key="5">
    <source>
        <dbReference type="SMART" id="SM00797"/>
    </source>
</evidence>
<evidence type="ECO:0000313" key="6">
    <source>
        <dbReference type="EMBL" id="AQP51593.1"/>
    </source>
</evidence>
<gene>
    <name evidence="6" type="ORF">BW733_12975</name>
</gene>
<dbReference type="STRING" id="399497.BW733_12975"/>
<evidence type="ECO:0000256" key="3">
    <source>
        <dbReference type="ARBA" id="ARBA00022840"/>
    </source>
</evidence>
<dbReference type="AlphaFoldDB" id="A0A1Q2CZP0"/>
<reference evidence="6 7" key="1">
    <citation type="journal article" date="2008" name="Int. J. Syst. Evol. Microbiol.">
        <title>Tessaracoccus flavescens sp. nov., isolated from marine sediment.</title>
        <authorList>
            <person name="Lee D.W."/>
            <person name="Lee S.D."/>
        </authorList>
    </citation>
    <scope>NUCLEOTIDE SEQUENCE [LARGE SCALE GENOMIC DNA]</scope>
    <source>
        <strain evidence="6 7">SST-39T</strain>
    </source>
</reference>
<feature type="domain" description="Carboxyltransferase" evidence="4">
    <location>
        <begin position="1"/>
        <end position="197"/>
    </location>
</feature>
<evidence type="ECO:0000256" key="1">
    <source>
        <dbReference type="ARBA" id="ARBA00022741"/>
    </source>
</evidence>
<keyword evidence="2" id="KW-0378">Hydrolase</keyword>
<dbReference type="InterPro" id="IPR029000">
    <property type="entry name" value="Cyclophilin-like_dom_sf"/>
</dbReference>
<dbReference type="PANTHER" id="PTHR34698">
    <property type="entry name" value="5-OXOPROLINASE SUBUNIT B"/>
    <property type="match status" value="1"/>
</dbReference>
<dbReference type="RefSeq" id="WP_077351038.1">
    <property type="nucleotide sequence ID" value="NZ_CP019607.1"/>
</dbReference>
<feature type="domain" description="Carboxyltransferase" evidence="5">
    <location>
        <begin position="251"/>
        <end position="513"/>
    </location>
</feature>
<keyword evidence="7" id="KW-1185">Reference proteome</keyword>
<dbReference type="Pfam" id="PF02626">
    <property type="entry name" value="CT_A_B"/>
    <property type="match status" value="1"/>
</dbReference>
<dbReference type="GO" id="GO:0016787">
    <property type="term" value="F:hydrolase activity"/>
    <property type="evidence" value="ECO:0007669"/>
    <property type="project" value="UniProtKB-KW"/>
</dbReference>
<dbReference type="SUPFAM" id="SSF50891">
    <property type="entry name" value="Cyclophilin-like"/>
    <property type="match status" value="2"/>
</dbReference>
<dbReference type="GO" id="GO:0005524">
    <property type="term" value="F:ATP binding"/>
    <property type="evidence" value="ECO:0007669"/>
    <property type="project" value="UniProtKB-KW"/>
</dbReference>